<sequence>MLAALAGVWFLMFLPSWMSRTSEREKNREDLAVAKQSQAEVVAKLSSSEQQRVAKSANKAMLIKRGTLFVGLPAIAVFSWTLAILATNPEVLVWAVASALVAVAAIILNRAAHRAYLGALDSSRVIRSKAAQRRANVALPDRTRQPSSSENAAETRDPRAWSAPGVPRPLYRGSEGAIEQVSFAEVIEINTAAADESAVEAEQFLGGTALDEILKRRRATG</sequence>
<reference evidence="3" key="1">
    <citation type="submission" date="2020-05" db="EMBL/GenBank/DDBJ databases">
        <authorList>
            <person name="Chiriac C."/>
            <person name="Salcher M."/>
            <person name="Ghai R."/>
            <person name="Kavagutti S V."/>
        </authorList>
    </citation>
    <scope>NUCLEOTIDE SEQUENCE</scope>
</reference>
<protein>
    <submittedName>
        <fullName evidence="3">Unannotated protein</fullName>
    </submittedName>
</protein>
<proteinExistence type="predicted"/>
<organism evidence="3">
    <name type="scientific">freshwater metagenome</name>
    <dbReference type="NCBI Taxonomy" id="449393"/>
    <lineage>
        <taxon>unclassified sequences</taxon>
        <taxon>metagenomes</taxon>
        <taxon>ecological metagenomes</taxon>
    </lineage>
</organism>
<dbReference type="EMBL" id="CAEZUW010000010">
    <property type="protein sequence ID" value="CAB4606136.1"/>
    <property type="molecule type" value="Genomic_DNA"/>
</dbReference>
<keyword evidence="2" id="KW-0812">Transmembrane</keyword>
<evidence type="ECO:0000256" key="2">
    <source>
        <dbReference type="SAM" id="Phobius"/>
    </source>
</evidence>
<gene>
    <name evidence="3" type="ORF">UFOPK1855_00133</name>
</gene>
<feature type="transmembrane region" description="Helical" evidence="2">
    <location>
        <begin position="91"/>
        <end position="108"/>
    </location>
</feature>
<evidence type="ECO:0000313" key="3">
    <source>
        <dbReference type="EMBL" id="CAB4606136.1"/>
    </source>
</evidence>
<feature type="transmembrane region" description="Helical" evidence="2">
    <location>
        <begin position="66"/>
        <end position="85"/>
    </location>
</feature>
<feature type="region of interest" description="Disordered" evidence="1">
    <location>
        <begin position="136"/>
        <end position="167"/>
    </location>
</feature>
<dbReference type="AlphaFoldDB" id="A0A6J6GYY1"/>
<keyword evidence="2" id="KW-0472">Membrane</keyword>
<name>A0A6J6GYY1_9ZZZZ</name>
<evidence type="ECO:0000256" key="1">
    <source>
        <dbReference type="SAM" id="MobiDB-lite"/>
    </source>
</evidence>
<keyword evidence="2" id="KW-1133">Transmembrane helix</keyword>
<accession>A0A6J6GYY1</accession>